<dbReference type="SUPFAM" id="SSF51735">
    <property type="entry name" value="NAD(P)-binding Rossmann-fold domains"/>
    <property type="match status" value="1"/>
</dbReference>
<dbReference type="InterPro" id="IPR020843">
    <property type="entry name" value="ER"/>
</dbReference>
<dbReference type="PANTHER" id="PTHR48106">
    <property type="entry name" value="QUINONE OXIDOREDUCTASE PIG3-RELATED"/>
    <property type="match status" value="1"/>
</dbReference>
<dbReference type="InterPro" id="IPR011032">
    <property type="entry name" value="GroES-like_sf"/>
</dbReference>
<evidence type="ECO:0000256" key="1">
    <source>
        <dbReference type="ARBA" id="ARBA00022857"/>
    </source>
</evidence>
<keyword evidence="5" id="KW-1185">Reference proteome</keyword>
<dbReference type="Pfam" id="PF13602">
    <property type="entry name" value="ADH_zinc_N_2"/>
    <property type="match status" value="1"/>
</dbReference>
<evidence type="ECO:0000256" key="2">
    <source>
        <dbReference type="ARBA" id="ARBA00023002"/>
    </source>
</evidence>
<evidence type="ECO:0000313" key="4">
    <source>
        <dbReference type="EMBL" id="RAK26038.1"/>
    </source>
</evidence>
<dbReference type="SMART" id="SM00829">
    <property type="entry name" value="PKS_ER"/>
    <property type="match status" value="1"/>
</dbReference>
<dbReference type="InterPro" id="IPR036291">
    <property type="entry name" value="NAD(P)-bd_dom_sf"/>
</dbReference>
<reference evidence="4 5" key="1">
    <citation type="submission" date="2018-06" db="EMBL/GenBank/DDBJ databases">
        <title>Genomic Encyclopedia of Type Strains, Phase III (KMG-III): the genomes of soil and plant-associated and newly described type strains.</title>
        <authorList>
            <person name="Whitman W."/>
        </authorList>
    </citation>
    <scope>NUCLEOTIDE SEQUENCE [LARGE SCALE GENOMIC DNA]</scope>
    <source>
        <strain evidence="4 5">CGMCC 4.7090</strain>
    </source>
</reference>
<sequence>MSDVRWIAESHGGIDSMRLVAARVPAPGAGEVTIAVRACGMNPIDYKNLAGLPGFEVAGVISAAGPGARHSVGEEVLAFRVEGGYASALTVADRDVFAKPAELSFPQAANLLLAGTAAAEMLHLARIAAGDTVLVHGAAGAVGVSVLQQLRELGATAIGTASAASFATVREFGGTPITYGPGLAERVRRLAGPGLTAALDCVGTREAVDVSLLLVPDRDRIVTTAAHDRAYAEGFHAVGGTRASVEFRDRVRPHLIDLARRGRLTVPIGRVFPLGEAVPALRLLASGHAGGKLALIPAGAA</sequence>
<dbReference type="Gene3D" id="3.90.180.10">
    <property type="entry name" value="Medium-chain alcohol dehydrogenases, catalytic domain"/>
    <property type="match status" value="1"/>
</dbReference>
<dbReference type="GO" id="GO:0070402">
    <property type="term" value="F:NADPH binding"/>
    <property type="evidence" value="ECO:0007669"/>
    <property type="project" value="TreeGrafter"/>
</dbReference>
<protein>
    <submittedName>
        <fullName evidence="4">NADPH:quinone reductase-like Zn-dependent oxidoreductase</fullName>
    </submittedName>
</protein>
<gene>
    <name evidence="4" type="ORF">B0I29_12974</name>
</gene>
<dbReference type="EMBL" id="QLMJ01000029">
    <property type="protein sequence ID" value="RAK26038.1"/>
    <property type="molecule type" value="Genomic_DNA"/>
</dbReference>
<feature type="domain" description="Enoyl reductase (ER)" evidence="3">
    <location>
        <begin position="12"/>
        <end position="295"/>
    </location>
</feature>
<dbReference type="SUPFAM" id="SSF50129">
    <property type="entry name" value="GroES-like"/>
    <property type="match status" value="1"/>
</dbReference>
<organism evidence="4 5">
    <name type="scientific">Actinoplanes lutulentus</name>
    <dbReference type="NCBI Taxonomy" id="1287878"/>
    <lineage>
        <taxon>Bacteria</taxon>
        <taxon>Bacillati</taxon>
        <taxon>Actinomycetota</taxon>
        <taxon>Actinomycetes</taxon>
        <taxon>Micromonosporales</taxon>
        <taxon>Micromonosporaceae</taxon>
        <taxon>Actinoplanes</taxon>
    </lineage>
</organism>
<dbReference type="AlphaFoldDB" id="A0A327YYR8"/>
<dbReference type="Proteomes" id="UP000249341">
    <property type="component" value="Unassembled WGS sequence"/>
</dbReference>
<dbReference type="Pfam" id="PF08240">
    <property type="entry name" value="ADH_N"/>
    <property type="match status" value="1"/>
</dbReference>
<dbReference type="CDD" id="cd05289">
    <property type="entry name" value="MDR_like_2"/>
    <property type="match status" value="1"/>
</dbReference>
<accession>A0A327YYR8</accession>
<dbReference type="OrthoDB" id="9801186at2"/>
<evidence type="ECO:0000259" key="3">
    <source>
        <dbReference type="SMART" id="SM00829"/>
    </source>
</evidence>
<keyword evidence="2" id="KW-0560">Oxidoreductase</keyword>
<dbReference type="RefSeq" id="WP_111654876.1">
    <property type="nucleotide sequence ID" value="NZ_JACHWI010000002.1"/>
</dbReference>
<dbReference type="GO" id="GO:0016651">
    <property type="term" value="F:oxidoreductase activity, acting on NAD(P)H"/>
    <property type="evidence" value="ECO:0007669"/>
    <property type="project" value="TreeGrafter"/>
</dbReference>
<evidence type="ECO:0000313" key="5">
    <source>
        <dbReference type="Proteomes" id="UP000249341"/>
    </source>
</evidence>
<dbReference type="Gene3D" id="3.40.50.720">
    <property type="entry name" value="NAD(P)-binding Rossmann-like Domain"/>
    <property type="match status" value="1"/>
</dbReference>
<comment type="caution">
    <text evidence="4">The sequence shown here is derived from an EMBL/GenBank/DDBJ whole genome shotgun (WGS) entry which is preliminary data.</text>
</comment>
<keyword evidence="1" id="KW-0521">NADP</keyword>
<dbReference type="InterPro" id="IPR013154">
    <property type="entry name" value="ADH-like_N"/>
</dbReference>
<name>A0A327YYR8_9ACTN</name>
<proteinExistence type="predicted"/>